<dbReference type="Proteomes" id="UP001142610">
    <property type="component" value="Unassembled WGS sequence"/>
</dbReference>
<dbReference type="Pfam" id="PF03255">
    <property type="entry name" value="ACCA"/>
    <property type="match status" value="1"/>
</dbReference>
<comment type="pathway">
    <text evidence="1 10">Lipid metabolism; malonyl-CoA biosynthesis; malonyl-CoA from acetyl-CoA: step 1/1.</text>
</comment>
<evidence type="ECO:0000256" key="5">
    <source>
        <dbReference type="ARBA" id="ARBA00022832"/>
    </source>
</evidence>
<gene>
    <name evidence="10" type="primary">accA</name>
    <name evidence="12" type="ORF">NOG11_03180</name>
</gene>
<evidence type="ECO:0000256" key="8">
    <source>
        <dbReference type="ARBA" id="ARBA00023160"/>
    </source>
</evidence>
<dbReference type="GO" id="GO:0016743">
    <property type="term" value="F:carboxyl- or carbamoyltransferase activity"/>
    <property type="evidence" value="ECO:0007669"/>
    <property type="project" value="UniProtKB-UniRule"/>
</dbReference>
<evidence type="ECO:0000256" key="6">
    <source>
        <dbReference type="ARBA" id="ARBA00022840"/>
    </source>
</evidence>
<dbReference type="NCBIfam" id="TIGR00513">
    <property type="entry name" value="accA"/>
    <property type="match status" value="1"/>
</dbReference>
<keyword evidence="6 10" id="KW-0067">ATP-binding</keyword>
<organism evidence="12 13">
    <name type="scientific">Parvularcula maris</name>
    <dbReference type="NCBI Taxonomy" id="2965077"/>
    <lineage>
        <taxon>Bacteria</taxon>
        <taxon>Pseudomonadati</taxon>
        <taxon>Pseudomonadota</taxon>
        <taxon>Alphaproteobacteria</taxon>
        <taxon>Parvularculales</taxon>
        <taxon>Parvularculaceae</taxon>
        <taxon>Parvularcula</taxon>
    </lineage>
</organism>
<comment type="catalytic activity">
    <reaction evidence="9 10">
        <text>N(6)-carboxybiotinyl-L-lysyl-[protein] + acetyl-CoA = N(6)-biotinyl-L-lysyl-[protein] + malonyl-CoA</text>
        <dbReference type="Rhea" id="RHEA:54728"/>
        <dbReference type="Rhea" id="RHEA-COMP:10505"/>
        <dbReference type="Rhea" id="RHEA-COMP:10506"/>
        <dbReference type="ChEBI" id="CHEBI:57288"/>
        <dbReference type="ChEBI" id="CHEBI:57384"/>
        <dbReference type="ChEBI" id="CHEBI:83144"/>
        <dbReference type="ChEBI" id="CHEBI:83145"/>
        <dbReference type="EC" id="2.1.3.15"/>
    </reaction>
</comment>
<evidence type="ECO:0000256" key="1">
    <source>
        <dbReference type="ARBA" id="ARBA00004956"/>
    </source>
</evidence>
<evidence type="ECO:0000256" key="3">
    <source>
        <dbReference type="ARBA" id="ARBA00022679"/>
    </source>
</evidence>
<keyword evidence="13" id="KW-1185">Reference proteome</keyword>
<proteinExistence type="inferred from homology"/>
<evidence type="ECO:0000256" key="9">
    <source>
        <dbReference type="ARBA" id="ARBA00049152"/>
    </source>
</evidence>
<evidence type="ECO:0000256" key="4">
    <source>
        <dbReference type="ARBA" id="ARBA00022741"/>
    </source>
</evidence>
<dbReference type="PRINTS" id="PR01069">
    <property type="entry name" value="ACCCTRFRASEA"/>
</dbReference>
<reference evidence="12" key="1">
    <citation type="submission" date="2022-07" db="EMBL/GenBank/DDBJ databases">
        <title>Parvularcula maris sp. nov., an algicidal bacterium isolated from seawater.</title>
        <authorList>
            <person name="Li F."/>
        </authorList>
    </citation>
    <scope>NUCLEOTIDE SEQUENCE</scope>
    <source>
        <strain evidence="12">BGMRC 0090</strain>
    </source>
</reference>
<comment type="caution">
    <text evidence="12">The sequence shown here is derived from an EMBL/GenBank/DDBJ whole genome shotgun (WGS) entry which is preliminary data.</text>
</comment>
<name>A0A9X2RGY5_9PROT</name>
<dbReference type="NCBIfam" id="NF041504">
    <property type="entry name" value="AccA_sub"/>
    <property type="match status" value="1"/>
</dbReference>
<dbReference type="NCBIfam" id="NF004344">
    <property type="entry name" value="PRK05724.1"/>
    <property type="match status" value="1"/>
</dbReference>
<protein>
    <recommendedName>
        <fullName evidence="10">Acetyl-coenzyme A carboxylase carboxyl transferase subunit alpha</fullName>
        <shortName evidence="10">ACCase subunit alpha</shortName>
        <shortName evidence="10">Acetyl-CoA carboxylase carboxyltransferase subunit alpha</shortName>
        <ecNumber evidence="10">2.1.3.15</ecNumber>
    </recommendedName>
</protein>
<dbReference type="SUPFAM" id="SSF52096">
    <property type="entry name" value="ClpP/crotonase"/>
    <property type="match status" value="1"/>
</dbReference>
<dbReference type="EC" id="2.1.3.15" evidence="10"/>
<dbReference type="GO" id="GO:0005524">
    <property type="term" value="F:ATP binding"/>
    <property type="evidence" value="ECO:0007669"/>
    <property type="project" value="UniProtKB-KW"/>
</dbReference>
<keyword evidence="7 10" id="KW-0443">Lipid metabolism</keyword>
<evidence type="ECO:0000259" key="11">
    <source>
        <dbReference type="PROSITE" id="PS50989"/>
    </source>
</evidence>
<comment type="function">
    <text evidence="10">Component of the acetyl coenzyme A carboxylase (ACC) complex. First, biotin carboxylase catalyzes the carboxylation of biotin on its carrier protein (BCCP) and then the CO(2) group is transferred by the carboxyltransferase to acetyl-CoA to form malonyl-CoA.</text>
</comment>
<dbReference type="EMBL" id="JANIBC010000001">
    <property type="protein sequence ID" value="MCQ8184380.1"/>
    <property type="molecule type" value="Genomic_DNA"/>
</dbReference>
<keyword evidence="4 10" id="KW-0547">Nucleotide-binding</keyword>
<keyword evidence="12" id="KW-0436">Ligase</keyword>
<dbReference type="PANTHER" id="PTHR42853">
    <property type="entry name" value="ACETYL-COENZYME A CARBOXYLASE CARBOXYL TRANSFERASE SUBUNIT ALPHA"/>
    <property type="match status" value="1"/>
</dbReference>
<dbReference type="GO" id="GO:0003989">
    <property type="term" value="F:acetyl-CoA carboxylase activity"/>
    <property type="evidence" value="ECO:0007669"/>
    <property type="project" value="InterPro"/>
</dbReference>
<evidence type="ECO:0000256" key="2">
    <source>
        <dbReference type="ARBA" id="ARBA00022516"/>
    </source>
</evidence>
<dbReference type="GO" id="GO:0006633">
    <property type="term" value="P:fatty acid biosynthetic process"/>
    <property type="evidence" value="ECO:0007669"/>
    <property type="project" value="UniProtKB-KW"/>
</dbReference>
<keyword evidence="8 10" id="KW-0275">Fatty acid biosynthesis</keyword>
<feature type="domain" description="CoA carboxyltransferase C-terminal" evidence="11">
    <location>
        <begin position="39"/>
        <end position="298"/>
    </location>
</feature>
<keyword evidence="3 10" id="KW-0808">Transferase</keyword>
<dbReference type="PANTHER" id="PTHR42853:SF3">
    <property type="entry name" value="ACETYL-COENZYME A CARBOXYLASE CARBOXYL TRANSFERASE SUBUNIT ALPHA, CHLOROPLASTIC"/>
    <property type="match status" value="1"/>
</dbReference>
<evidence type="ECO:0000256" key="10">
    <source>
        <dbReference type="HAMAP-Rule" id="MF_00823"/>
    </source>
</evidence>
<dbReference type="RefSeq" id="WP_256618182.1">
    <property type="nucleotide sequence ID" value="NZ_JANIBC010000001.1"/>
</dbReference>
<dbReference type="Gene3D" id="3.90.226.10">
    <property type="entry name" value="2-enoyl-CoA Hydratase, Chain A, domain 1"/>
    <property type="match status" value="1"/>
</dbReference>
<evidence type="ECO:0000313" key="13">
    <source>
        <dbReference type="Proteomes" id="UP001142610"/>
    </source>
</evidence>
<dbReference type="InterPro" id="IPR001095">
    <property type="entry name" value="Acetyl_CoA_COase_a_su"/>
</dbReference>
<sequence length="327" mass="35382">MRTYLDFEKPVAELEGKIDSLRDLDDERSAAEVEPEIQRLEEKSQKLLQETYENLTRWQKTQVARHPNRPHFIDYAETMAEGFTELAGDRAFGDDQAILGGLAHIGGHRCVIMGHEKGRDTESRLTHNFGMARPEGYRKAIRLVEMAERFGLPVITLVDTAGAYPGRGAEERGQAEAIASCTAKFLEAEVPIISVITGEGGSGGAVALAAANKVLMLEHSIYSVISPEGCAAILWKDAMAKGDNKAPDAADAMKISAQDLEALGVIDAIIPEPIGGSHRAPEEAMGNVASTIARFLDELTAMSAAELKAQRRDKFLELGRQGLDAAA</sequence>
<keyword evidence="5 10" id="KW-0276">Fatty acid metabolism</keyword>
<accession>A0A9X2RGY5</accession>
<dbReference type="PROSITE" id="PS50989">
    <property type="entry name" value="COA_CT_CTER"/>
    <property type="match status" value="1"/>
</dbReference>
<dbReference type="HAMAP" id="MF_00823">
    <property type="entry name" value="AcetylCoA_CT_alpha"/>
    <property type="match status" value="1"/>
</dbReference>
<comment type="subcellular location">
    <subcellularLocation>
        <location evidence="10">Cytoplasm</location>
    </subcellularLocation>
</comment>
<dbReference type="InterPro" id="IPR011763">
    <property type="entry name" value="COA_CT_C"/>
</dbReference>
<dbReference type="GO" id="GO:2001295">
    <property type="term" value="P:malonyl-CoA biosynthetic process"/>
    <property type="evidence" value="ECO:0007669"/>
    <property type="project" value="UniProtKB-UniRule"/>
</dbReference>
<dbReference type="InterPro" id="IPR029045">
    <property type="entry name" value="ClpP/crotonase-like_dom_sf"/>
</dbReference>
<evidence type="ECO:0000256" key="7">
    <source>
        <dbReference type="ARBA" id="ARBA00023098"/>
    </source>
</evidence>
<dbReference type="GO" id="GO:0009317">
    <property type="term" value="C:acetyl-CoA carboxylase complex"/>
    <property type="evidence" value="ECO:0007669"/>
    <property type="project" value="InterPro"/>
</dbReference>
<evidence type="ECO:0000313" key="12">
    <source>
        <dbReference type="EMBL" id="MCQ8184380.1"/>
    </source>
</evidence>
<comment type="similarity">
    <text evidence="10">Belongs to the AccA family.</text>
</comment>
<dbReference type="AlphaFoldDB" id="A0A9X2RGY5"/>
<keyword evidence="10" id="KW-0963">Cytoplasm</keyword>
<keyword evidence="2 10" id="KW-0444">Lipid biosynthesis</keyword>
<comment type="subunit">
    <text evidence="10">Acetyl-CoA carboxylase is a heterohexamer composed of biotin carboxyl carrier protein (AccB), biotin carboxylase (AccC) and two subunits each of ACCase subunit alpha (AccA) and ACCase subunit beta (AccD).</text>
</comment>